<feature type="transmembrane region" description="Helical" evidence="2">
    <location>
        <begin position="539"/>
        <end position="562"/>
    </location>
</feature>
<evidence type="ECO:0000259" key="3">
    <source>
        <dbReference type="Pfam" id="PF02518"/>
    </source>
</evidence>
<feature type="transmembrane region" description="Helical" evidence="2">
    <location>
        <begin position="463"/>
        <end position="483"/>
    </location>
</feature>
<feature type="transmembrane region" description="Helical" evidence="2">
    <location>
        <begin position="514"/>
        <end position="533"/>
    </location>
</feature>
<feature type="transmembrane region" description="Helical" evidence="2">
    <location>
        <begin position="439"/>
        <end position="457"/>
    </location>
</feature>
<feature type="region of interest" description="Disordered" evidence="1">
    <location>
        <begin position="737"/>
        <end position="765"/>
    </location>
</feature>
<reference evidence="4 5" key="1">
    <citation type="submission" date="2021-04" db="EMBL/GenBank/DDBJ databases">
        <title>Ruania sp. nov., isolated from sandy soil of mangrove forest.</title>
        <authorList>
            <person name="Ge X."/>
            <person name="Huang R."/>
            <person name="Liu W."/>
        </authorList>
    </citation>
    <scope>NUCLEOTIDE SEQUENCE [LARGE SCALE GENOMIC DNA]</scope>
    <source>
        <strain evidence="4 5">N2-46</strain>
    </source>
</reference>
<keyword evidence="2" id="KW-0812">Transmembrane</keyword>
<evidence type="ECO:0000313" key="5">
    <source>
        <dbReference type="Proteomes" id="UP000826651"/>
    </source>
</evidence>
<proteinExistence type="predicted"/>
<dbReference type="RefSeq" id="WP_223411475.1">
    <property type="nucleotide sequence ID" value="NZ_JAGSHT010000029.1"/>
</dbReference>
<feature type="transmembrane region" description="Helical" evidence="2">
    <location>
        <begin position="71"/>
        <end position="90"/>
    </location>
</feature>
<feature type="transmembrane region" description="Helical" evidence="2">
    <location>
        <begin position="412"/>
        <end position="432"/>
    </location>
</feature>
<gene>
    <name evidence="4" type="ORF">KCQ71_25255</name>
</gene>
<keyword evidence="2" id="KW-1133">Transmembrane helix</keyword>
<feature type="compositionally biased region" description="Basic and acidic residues" evidence="1">
    <location>
        <begin position="739"/>
        <end position="758"/>
    </location>
</feature>
<name>A0ABS7SGI3_9MICO</name>
<feature type="transmembrane region" description="Helical" evidence="2">
    <location>
        <begin position="42"/>
        <end position="64"/>
    </location>
</feature>
<keyword evidence="5" id="KW-1185">Reference proteome</keyword>
<dbReference type="Gene3D" id="3.30.565.10">
    <property type="entry name" value="Histidine kinase-like ATPase, C-terminal domain"/>
    <property type="match status" value="1"/>
</dbReference>
<feature type="region of interest" description="Disordered" evidence="1">
    <location>
        <begin position="673"/>
        <end position="692"/>
    </location>
</feature>
<dbReference type="InterPro" id="IPR003594">
    <property type="entry name" value="HATPase_dom"/>
</dbReference>
<evidence type="ECO:0000313" key="4">
    <source>
        <dbReference type="EMBL" id="MBZ2199476.1"/>
    </source>
</evidence>
<organism evidence="4 5">
    <name type="scientific">Occultella gossypii</name>
    <dbReference type="NCBI Taxonomy" id="2800820"/>
    <lineage>
        <taxon>Bacteria</taxon>
        <taxon>Bacillati</taxon>
        <taxon>Actinomycetota</taxon>
        <taxon>Actinomycetes</taxon>
        <taxon>Micrococcales</taxon>
        <taxon>Ruaniaceae</taxon>
        <taxon>Occultella</taxon>
    </lineage>
</organism>
<feature type="domain" description="Histidine kinase/HSP90-like ATPase" evidence="3">
    <location>
        <begin position="282"/>
        <end position="374"/>
    </location>
</feature>
<dbReference type="SUPFAM" id="SSF55874">
    <property type="entry name" value="ATPase domain of HSP90 chaperone/DNA topoisomerase II/histidine kinase"/>
    <property type="match status" value="1"/>
</dbReference>
<sequence length="765" mass="79419">MATARAMSVRRRMGAMVSIGALTLVAVHFGDGLTRWSHAHVGWRLGVLALIGIGVVLAVGAFHLPQRLLRRGWACFPILYLVLVSTWVLARSSGDDEPSVWVLEPAAVGFAAVSWAWRTAVGYALIAAALLPLSLFLVDGSVDRQILLRAIIHLGNVAFVVILFAIDTQLRALRGSEREVERNAALAAAARSRAGAHARLTALIHDDVLTALTLAMRTKVVPESVATQAGRALAVLRGAVAPTHGRPGHLHADLGALARDHGLQFVAPLETTRMVLPDQAADALVAACAQAIDNSLRHARPVAGATTVRRRLRLTVEPGRVAVTVEDDGSGFDPDDVAPDRLGLRDSVLARMRAVPGGDARVRSEPGHGAVVELSWVGPVAGHPGPGTGGAAGGANPGPHAGSRISGLATPAARVVLVLVWTTGAVQSALLWHTYPQPAAIGVALLVSLAGALALSTPTDDPLPWRATVVAAAVAPVNALLFLPQLGGAPGERAWLLQTGAYLAALLMVRGRTWAGLASVGATAAAVAVWGGWVGAPAATVSAVLALPVAATAVGLAWSALLRRMLARLTAHRRADAASARALAAEETALARTAAELLTIAQVAGPPLRRVVDLAATDPPRALTAADRMECRIAEAHVRDRLRAPALARTRVAAAVDAARRRGVDVLLLDDRAGGSEPADRAGPADPDHRADRAGLLEDGFTLALAELVDAQEAGSVTVRLLPVGRAVFATVLRSGPGGDERAELDRLGREAHARRDSMASSEST</sequence>
<keyword evidence="2" id="KW-0472">Membrane</keyword>
<feature type="transmembrane region" description="Helical" evidence="2">
    <location>
        <begin position="146"/>
        <end position="166"/>
    </location>
</feature>
<dbReference type="InterPro" id="IPR036890">
    <property type="entry name" value="HATPase_C_sf"/>
</dbReference>
<dbReference type="EMBL" id="JAGSHT010000029">
    <property type="protein sequence ID" value="MBZ2199476.1"/>
    <property type="molecule type" value="Genomic_DNA"/>
</dbReference>
<comment type="caution">
    <text evidence="4">The sequence shown here is derived from an EMBL/GenBank/DDBJ whole genome shotgun (WGS) entry which is preliminary data.</text>
</comment>
<accession>A0ABS7SGI3</accession>
<dbReference type="Pfam" id="PF02518">
    <property type="entry name" value="HATPase_c"/>
    <property type="match status" value="1"/>
</dbReference>
<protein>
    <recommendedName>
        <fullName evidence="3">Histidine kinase/HSP90-like ATPase domain-containing protein</fullName>
    </recommendedName>
</protein>
<evidence type="ECO:0000256" key="1">
    <source>
        <dbReference type="SAM" id="MobiDB-lite"/>
    </source>
</evidence>
<evidence type="ECO:0000256" key="2">
    <source>
        <dbReference type="SAM" id="Phobius"/>
    </source>
</evidence>
<feature type="transmembrane region" description="Helical" evidence="2">
    <location>
        <begin position="120"/>
        <end position="139"/>
    </location>
</feature>
<dbReference type="Proteomes" id="UP000826651">
    <property type="component" value="Unassembled WGS sequence"/>
</dbReference>